<feature type="chain" id="PRO_5039205538" description="Outer membrane efflux protein" evidence="1">
    <location>
        <begin position="25"/>
        <end position="292"/>
    </location>
</feature>
<proteinExistence type="predicted"/>
<reference evidence="2" key="1">
    <citation type="submission" date="2020-10" db="EMBL/GenBank/DDBJ databases">
        <authorList>
            <person name="Gilroy R."/>
        </authorList>
    </citation>
    <scope>NUCLEOTIDE SEQUENCE</scope>
    <source>
        <strain evidence="2">CHK152-2871</strain>
    </source>
</reference>
<dbReference type="EMBL" id="DVJQ01000042">
    <property type="protein sequence ID" value="HIS74335.1"/>
    <property type="molecule type" value="Genomic_DNA"/>
</dbReference>
<evidence type="ECO:0000313" key="2">
    <source>
        <dbReference type="EMBL" id="HIS74335.1"/>
    </source>
</evidence>
<evidence type="ECO:0008006" key="4">
    <source>
        <dbReference type="Google" id="ProtNLM"/>
    </source>
</evidence>
<gene>
    <name evidence="2" type="ORF">IAA86_04870</name>
</gene>
<sequence length="292" mass="32680">MLKINKKILNIFLCFSLISSSVSAMTLEGLNYPMPPANRMGVGQNPEAPFSEVKTVNEGKTITSKTGIKEAAYDSSYADLSLKRLAEDVSYDLNIESTDLLADLQVLWNAAAQRSETIKYTIYKLSNPDENKPDENILKKIIKPIASFSTLAGTALSSNPYMASGALIGGGLLGALVKDDKEMNYKFTKVNDADMVLLVRKIDDLQKKLLNLYIDYLTKREVMAMTLDNLEKRREIYQKSQKLPKEELIIADVYYRNAQNAAKKAESEFWASRMILENLVGAEVLAQIEDKK</sequence>
<comment type="caution">
    <text evidence="2">The sequence shown here is derived from an EMBL/GenBank/DDBJ whole genome shotgun (WGS) entry which is preliminary data.</text>
</comment>
<accession>A0A9D1FJH3</accession>
<protein>
    <recommendedName>
        <fullName evidence="4">Outer membrane efflux protein</fullName>
    </recommendedName>
</protein>
<keyword evidence="1" id="KW-0732">Signal</keyword>
<dbReference type="Proteomes" id="UP000886865">
    <property type="component" value="Unassembled WGS sequence"/>
</dbReference>
<name>A0A9D1FJH3_9BACT</name>
<reference evidence="2" key="2">
    <citation type="journal article" date="2021" name="PeerJ">
        <title>Extensive microbial diversity within the chicken gut microbiome revealed by metagenomics and culture.</title>
        <authorList>
            <person name="Gilroy R."/>
            <person name="Ravi A."/>
            <person name="Getino M."/>
            <person name="Pursley I."/>
            <person name="Horton D.L."/>
            <person name="Alikhan N.F."/>
            <person name="Baker D."/>
            <person name="Gharbi K."/>
            <person name="Hall N."/>
            <person name="Watson M."/>
            <person name="Adriaenssens E.M."/>
            <person name="Foster-Nyarko E."/>
            <person name="Jarju S."/>
            <person name="Secka A."/>
            <person name="Antonio M."/>
            <person name="Oren A."/>
            <person name="Chaudhuri R.R."/>
            <person name="La Ragione R."/>
            <person name="Hildebrand F."/>
            <person name="Pallen M.J."/>
        </authorList>
    </citation>
    <scope>NUCLEOTIDE SEQUENCE</scope>
    <source>
        <strain evidence="2">CHK152-2871</strain>
    </source>
</reference>
<dbReference type="AlphaFoldDB" id="A0A9D1FJH3"/>
<feature type="signal peptide" evidence="1">
    <location>
        <begin position="1"/>
        <end position="24"/>
    </location>
</feature>
<evidence type="ECO:0000313" key="3">
    <source>
        <dbReference type="Proteomes" id="UP000886865"/>
    </source>
</evidence>
<evidence type="ECO:0000256" key="1">
    <source>
        <dbReference type="SAM" id="SignalP"/>
    </source>
</evidence>
<organism evidence="2 3">
    <name type="scientific">Candidatus Galligastranaerophilus intestinavium</name>
    <dbReference type="NCBI Taxonomy" id="2840836"/>
    <lineage>
        <taxon>Bacteria</taxon>
        <taxon>Candidatus Galligastranaerophilus</taxon>
    </lineage>
</organism>